<feature type="compositionally biased region" description="Basic and acidic residues" evidence="1">
    <location>
        <begin position="93"/>
        <end position="102"/>
    </location>
</feature>
<reference evidence="3" key="1">
    <citation type="submission" date="2019-10" db="EMBL/GenBank/DDBJ databases">
        <title>Draft genome sequece of Microseira wollei NIES-4236.</title>
        <authorList>
            <person name="Yamaguchi H."/>
            <person name="Suzuki S."/>
            <person name="Kawachi M."/>
        </authorList>
    </citation>
    <scope>NUCLEOTIDE SEQUENCE</scope>
    <source>
        <strain evidence="3">NIES-4236</strain>
    </source>
</reference>
<evidence type="ECO:0008006" key="5">
    <source>
        <dbReference type="Google" id="ProtNLM"/>
    </source>
</evidence>
<feature type="region of interest" description="Disordered" evidence="1">
    <location>
        <begin position="48"/>
        <end position="107"/>
    </location>
</feature>
<feature type="signal peptide" evidence="2">
    <location>
        <begin position="1"/>
        <end position="32"/>
    </location>
</feature>
<dbReference type="Proteomes" id="UP001050975">
    <property type="component" value="Unassembled WGS sequence"/>
</dbReference>
<accession>A0AAV3X723</accession>
<dbReference type="Pfam" id="PF06051">
    <property type="entry name" value="DUF928"/>
    <property type="match status" value="1"/>
</dbReference>
<keyword evidence="2" id="KW-0732">Signal</keyword>
<dbReference type="PROSITE" id="PS51257">
    <property type="entry name" value="PROKAR_LIPOPROTEIN"/>
    <property type="match status" value="1"/>
</dbReference>
<evidence type="ECO:0000313" key="3">
    <source>
        <dbReference type="EMBL" id="GET36119.1"/>
    </source>
</evidence>
<comment type="caution">
    <text evidence="3">The sequence shown here is derived from an EMBL/GenBank/DDBJ whole genome shotgun (WGS) entry which is preliminary data.</text>
</comment>
<evidence type="ECO:0000313" key="4">
    <source>
        <dbReference type="Proteomes" id="UP001050975"/>
    </source>
</evidence>
<dbReference type="InterPro" id="IPR010328">
    <property type="entry name" value="DUF928"/>
</dbReference>
<gene>
    <name evidence="3" type="ORF">MiSe_08670</name>
</gene>
<protein>
    <recommendedName>
        <fullName evidence="5">DUF928 domain-containing protein</fullName>
    </recommendedName>
</protein>
<dbReference type="AlphaFoldDB" id="A0AAV3X723"/>
<evidence type="ECO:0000256" key="1">
    <source>
        <dbReference type="SAM" id="MobiDB-lite"/>
    </source>
</evidence>
<proteinExistence type="predicted"/>
<keyword evidence="4" id="KW-1185">Reference proteome</keyword>
<dbReference type="RefSeq" id="WP_226575273.1">
    <property type="nucleotide sequence ID" value="NZ_BLAY01000009.1"/>
</dbReference>
<dbReference type="EMBL" id="BLAY01000009">
    <property type="protein sequence ID" value="GET36119.1"/>
    <property type="molecule type" value="Genomic_DNA"/>
</dbReference>
<organism evidence="3 4">
    <name type="scientific">Microseira wollei NIES-4236</name>
    <dbReference type="NCBI Taxonomy" id="2530354"/>
    <lineage>
        <taxon>Bacteria</taxon>
        <taxon>Bacillati</taxon>
        <taxon>Cyanobacteriota</taxon>
        <taxon>Cyanophyceae</taxon>
        <taxon>Oscillatoriophycideae</taxon>
        <taxon>Aerosakkonematales</taxon>
        <taxon>Aerosakkonemataceae</taxon>
        <taxon>Microseira</taxon>
    </lineage>
</organism>
<sequence length="294" mass="31516">MIPKKQKVNRIPNCKLVLATSLVILGCTQVVAQPIKDILIGQSPVLNSSGKSNQPAAPTPPDNVGSSGDRIQPGSQIFAAPPPPSGTGAPGQREGRGSRGSEMDSQIATATSGEKPLIALVPVFPANDGSDAESVGGFTTTERPTFWFYVPYQPPLTGKFVLRDRDGNLVYETDVTLPGKPGTIAISIPTTEAPLTAGKQYYWYFKVYCQPGAKLLSFVEGWIQRTSLNPAVESQLQNATPQQKIALYASNGIWYEALTAAAEMRRNNSKDTNWANLLQEVGLSKIASEAIVEN</sequence>
<name>A0AAV3X723_9CYAN</name>
<evidence type="ECO:0000256" key="2">
    <source>
        <dbReference type="SAM" id="SignalP"/>
    </source>
</evidence>
<feature type="chain" id="PRO_5043595842" description="DUF928 domain-containing protein" evidence="2">
    <location>
        <begin position="33"/>
        <end position="294"/>
    </location>
</feature>